<organism evidence="1 2">
    <name type="scientific">Streptomyces nogalater</name>
    <dbReference type="NCBI Taxonomy" id="38314"/>
    <lineage>
        <taxon>Bacteria</taxon>
        <taxon>Bacillati</taxon>
        <taxon>Actinomycetota</taxon>
        <taxon>Actinomycetes</taxon>
        <taxon>Kitasatosporales</taxon>
        <taxon>Streptomycetaceae</taxon>
        <taxon>Streptomyces</taxon>
    </lineage>
</organism>
<comment type="caution">
    <text evidence="1">The sequence shown here is derived from an EMBL/GenBank/DDBJ whole genome shotgun (WGS) entry which is preliminary data.</text>
</comment>
<keyword evidence="2" id="KW-1185">Reference proteome</keyword>
<dbReference type="EMBL" id="JBHSOE010000006">
    <property type="protein sequence ID" value="MFC5654984.1"/>
    <property type="molecule type" value="Genomic_DNA"/>
</dbReference>
<dbReference type="Proteomes" id="UP001596065">
    <property type="component" value="Unassembled WGS sequence"/>
</dbReference>
<proteinExistence type="predicted"/>
<sequence length="409" mass="43641">MATPPTRLSPEEVRAELLRLRQGPALGHPGAVTALSVPLKSLLLARTPTLSHTASETTRLVAALRRAIDALTPHERRYAAADFNLLGEHSWPTLTERQESLARVLGCSAKTVRRHAGQALDTLALLISDGSYVTETPAPASAAPVTGTAPDDGTSRFFGITTGSRVDVICSALPVTDRPRQHPSDPLYARYAGFADLDALFYVRVHLAQRFPAATIRDFHPGEYYNAEPDSLIILGAPDRNSAYAEFGPHLPYRFTPPSDPAITFSDGQEIRLAPLWAPEGELLADLSVITRLTLDQGTTVVLIGGCLTLGVLGAAKCLLNGDRGRRNTAYLDAAASGGDLVAVTATRKVGGITDTPDLAATEPLLLLTRDPAGNFTTRLDNTARYTVGQPTQNRFNAGQCAPGPGWRA</sequence>
<protein>
    <submittedName>
        <fullName evidence="1">Uncharacterized protein</fullName>
    </submittedName>
</protein>
<evidence type="ECO:0000313" key="1">
    <source>
        <dbReference type="EMBL" id="MFC5654984.1"/>
    </source>
</evidence>
<evidence type="ECO:0000313" key="2">
    <source>
        <dbReference type="Proteomes" id="UP001596065"/>
    </source>
</evidence>
<reference evidence="2" key="1">
    <citation type="journal article" date="2019" name="Int. J. Syst. Evol. Microbiol.">
        <title>The Global Catalogue of Microorganisms (GCM) 10K type strain sequencing project: providing services to taxonomists for standard genome sequencing and annotation.</title>
        <authorList>
            <consortium name="The Broad Institute Genomics Platform"/>
            <consortium name="The Broad Institute Genome Sequencing Center for Infectious Disease"/>
            <person name="Wu L."/>
            <person name="Ma J."/>
        </authorList>
    </citation>
    <scope>NUCLEOTIDE SEQUENCE [LARGE SCALE GENOMIC DNA]</scope>
    <source>
        <strain evidence="2">KCTC 5701</strain>
    </source>
</reference>
<accession>A0ABW0WDA0</accession>
<name>A0ABW0WDA0_STRNO</name>
<dbReference type="RefSeq" id="WP_344346730.1">
    <property type="nucleotide sequence ID" value="NZ_BAAASM010000006.1"/>
</dbReference>
<gene>
    <name evidence="1" type="ORF">ACFP3J_05695</name>
</gene>